<reference evidence="4 5" key="1">
    <citation type="journal article" date="2023" name="Plants (Basel)">
        <title>Bridging the Gap: Combining Genomics and Transcriptomics Approaches to Understand Stylosanthes scabra, an Orphan Legume from the Brazilian Caatinga.</title>
        <authorList>
            <person name="Ferreira-Neto J.R.C."/>
            <person name="da Silva M.D."/>
            <person name="Binneck E."/>
            <person name="de Melo N.F."/>
            <person name="da Silva R.H."/>
            <person name="de Melo A.L.T.M."/>
            <person name="Pandolfi V."/>
            <person name="Bustamante F.O."/>
            <person name="Brasileiro-Vidal A.C."/>
            <person name="Benko-Iseppon A.M."/>
        </authorList>
    </citation>
    <scope>NUCLEOTIDE SEQUENCE [LARGE SCALE GENOMIC DNA]</scope>
    <source>
        <tissue evidence="4">Leaves</tissue>
    </source>
</reference>
<dbReference type="PROSITE" id="PS50127">
    <property type="entry name" value="UBC_2"/>
    <property type="match status" value="1"/>
</dbReference>
<dbReference type="Gene3D" id="3.10.110.10">
    <property type="entry name" value="Ubiquitin Conjugating Enzyme"/>
    <property type="match status" value="1"/>
</dbReference>
<proteinExistence type="predicted"/>
<feature type="domain" description="UBC core" evidence="3">
    <location>
        <begin position="48"/>
        <end position="209"/>
    </location>
</feature>
<dbReference type="InterPro" id="IPR016135">
    <property type="entry name" value="UBQ-conjugating_enzyme/RWD"/>
</dbReference>
<evidence type="ECO:0000313" key="4">
    <source>
        <dbReference type="EMBL" id="MED6223158.1"/>
    </source>
</evidence>
<dbReference type="InterPro" id="IPR000608">
    <property type="entry name" value="UBC"/>
</dbReference>
<gene>
    <name evidence="4" type="ORF">PIB30_071255</name>
</gene>
<evidence type="ECO:0000313" key="5">
    <source>
        <dbReference type="Proteomes" id="UP001341840"/>
    </source>
</evidence>
<dbReference type="Pfam" id="PF00179">
    <property type="entry name" value="UQ_con"/>
    <property type="match status" value="1"/>
</dbReference>
<dbReference type="PANTHER" id="PTHR46116:SF19">
    <property type="entry name" value="UBIQUITIN-CONJUGATING ENZYME FAMILY PROTEIN"/>
    <property type="match status" value="1"/>
</dbReference>
<dbReference type="PANTHER" id="PTHR46116">
    <property type="entry name" value="(E3-INDEPENDENT) E2 UBIQUITIN-CONJUGATING ENZYME"/>
    <property type="match status" value="1"/>
</dbReference>
<sequence length="363" mass="41718">MNPSHQKQAANAMKGGEPIFNVFDIVSEVPDDHYYFHSPKSHGTTNRALSKHVMKEWKILEENLPDSIYVRVYENRIDLMRAVIVGAAGTPYHDGLFFFDIMLPSDYPNRPPKLYFHSFGYHLNTNLYKNGKVCLSLLNTTYGNSREMWNPRASTLLQVLVSIQALVLNEQPFFNAPHIGGWINGRTNHQRNSRACNETVFLLTWYVAIWLVSRPPKNFEAFVIQHFRTRSVAVLDSCREYANGRVWVGSYCRNGGGGSSSLPSSNVRVSPYFRNTMVELYPKLVQTFQYYRADLQGTPKELELEIKQTKKKQVIDRRKHENKGEVRKNKPMGGIFKEAVDKIKTVLGWKKNNNNVTQTPNNL</sequence>
<dbReference type="CDD" id="cd23837">
    <property type="entry name" value="UBCc_UBE2O"/>
    <property type="match status" value="1"/>
</dbReference>
<comment type="caution">
    <text evidence="4">The sequence shown here is derived from an EMBL/GenBank/DDBJ whole genome shotgun (WGS) entry which is preliminary data.</text>
</comment>
<accession>A0ABU6ZMH9</accession>
<dbReference type="EMBL" id="JASCZI010272680">
    <property type="protein sequence ID" value="MED6223158.1"/>
    <property type="molecule type" value="Genomic_DNA"/>
</dbReference>
<name>A0ABU6ZMH9_9FABA</name>
<protein>
    <recommendedName>
        <fullName evidence="3">UBC core domain-containing protein</fullName>
    </recommendedName>
</protein>
<dbReference type="Proteomes" id="UP001341840">
    <property type="component" value="Unassembled WGS sequence"/>
</dbReference>
<keyword evidence="1" id="KW-0808">Transferase</keyword>
<dbReference type="SUPFAM" id="SSF54495">
    <property type="entry name" value="UBC-like"/>
    <property type="match status" value="1"/>
</dbReference>
<dbReference type="SMART" id="SM00212">
    <property type="entry name" value="UBCc"/>
    <property type="match status" value="1"/>
</dbReference>
<organism evidence="4 5">
    <name type="scientific">Stylosanthes scabra</name>
    <dbReference type="NCBI Taxonomy" id="79078"/>
    <lineage>
        <taxon>Eukaryota</taxon>
        <taxon>Viridiplantae</taxon>
        <taxon>Streptophyta</taxon>
        <taxon>Embryophyta</taxon>
        <taxon>Tracheophyta</taxon>
        <taxon>Spermatophyta</taxon>
        <taxon>Magnoliopsida</taxon>
        <taxon>eudicotyledons</taxon>
        <taxon>Gunneridae</taxon>
        <taxon>Pentapetalae</taxon>
        <taxon>rosids</taxon>
        <taxon>fabids</taxon>
        <taxon>Fabales</taxon>
        <taxon>Fabaceae</taxon>
        <taxon>Papilionoideae</taxon>
        <taxon>50 kb inversion clade</taxon>
        <taxon>dalbergioids sensu lato</taxon>
        <taxon>Dalbergieae</taxon>
        <taxon>Pterocarpus clade</taxon>
        <taxon>Stylosanthes</taxon>
    </lineage>
</organism>
<evidence type="ECO:0000256" key="1">
    <source>
        <dbReference type="ARBA" id="ARBA00022679"/>
    </source>
</evidence>
<keyword evidence="2" id="KW-0833">Ubl conjugation pathway</keyword>
<evidence type="ECO:0000259" key="3">
    <source>
        <dbReference type="PROSITE" id="PS50127"/>
    </source>
</evidence>
<evidence type="ECO:0000256" key="2">
    <source>
        <dbReference type="ARBA" id="ARBA00022786"/>
    </source>
</evidence>
<keyword evidence="5" id="KW-1185">Reference proteome</keyword>